<dbReference type="OrthoDB" id="10250549at2759"/>
<dbReference type="AlphaFoldDB" id="A0A4Q9LZ58"/>
<name>A0A4Q9LZ58_9MICR</name>
<proteinExistence type="predicted"/>
<evidence type="ECO:0000313" key="1">
    <source>
        <dbReference type="EMBL" id="TBU13577.1"/>
    </source>
</evidence>
<dbReference type="EMBL" id="PITK01000389">
    <property type="protein sequence ID" value="TBU13577.1"/>
    <property type="molecule type" value="Genomic_DNA"/>
</dbReference>
<evidence type="ECO:0000313" key="2">
    <source>
        <dbReference type="Proteomes" id="UP000292282"/>
    </source>
</evidence>
<keyword evidence="2" id="KW-1185">Reference proteome</keyword>
<dbReference type="Proteomes" id="UP000292282">
    <property type="component" value="Unassembled WGS sequence"/>
</dbReference>
<dbReference type="STRING" id="1176355.A0A4Q9LZ58"/>
<sequence length="80" mass="9503">MDHKIESIILLGPGIDIFPITTMEYPKFTLRILNKPLLVHNIQWLEKKSSKIYIIGLEYYQVTVNNYLEEFKLSEKTEFI</sequence>
<accession>A0A4Q9LZ58</accession>
<organism evidence="1 2">
    <name type="scientific">Hamiltosporidium tvaerminnensis</name>
    <dbReference type="NCBI Taxonomy" id="1176355"/>
    <lineage>
        <taxon>Eukaryota</taxon>
        <taxon>Fungi</taxon>
        <taxon>Fungi incertae sedis</taxon>
        <taxon>Microsporidia</taxon>
        <taxon>Dubosqiidae</taxon>
        <taxon>Hamiltosporidium</taxon>
    </lineage>
</organism>
<feature type="non-terminal residue" evidence="1">
    <location>
        <position position="80"/>
    </location>
</feature>
<dbReference type="VEuPathDB" id="MicrosporidiaDB:CWI38_0389p0040"/>
<protein>
    <recommendedName>
        <fullName evidence="3">Nucleotidyl transferase domain-containing protein</fullName>
    </recommendedName>
</protein>
<reference evidence="1 2" key="1">
    <citation type="submission" date="2017-12" db="EMBL/GenBank/DDBJ databases">
        <authorList>
            <person name="Pombert J.-F."/>
            <person name="Haag K.L."/>
            <person name="Ebert D."/>
        </authorList>
    </citation>
    <scope>NUCLEOTIDE SEQUENCE [LARGE SCALE GENOMIC DNA]</scope>
    <source>
        <strain evidence="1">IL-G-3</strain>
    </source>
</reference>
<gene>
    <name evidence="1" type="ORF">CWI38_0389p0040</name>
</gene>
<comment type="caution">
    <text evidence="1">The sequence shown here is derived from an EMBL/GenBank/DDBJ whole genome shotgun (WGS) entry which is preliminary data.</text>
</comment>
<evidence type="ECO:0008006" key="3">
    <source>
        <dbReference type="Google" id="ProtNLM"/>
    </source>
</evidence>